<feature type="transmembrane region" description="Helical" evidence="6">
    <location>
        <begin position="79"/>
        <end position="97"/>
    </location>
</feature>
<dbReference type="STRING" id="232089.SAMN05443544_1766"/>
<feature type="transmembrane region" description="Helical" evidence="6">
    <location>
        <begin position="50"/>
        <end position="67"/>
    </location>
</feature>
<dbReference type="Pfam" id="PF07690">
    <property type="entry name" value="MFS_1"/>
    <property type="match status" value="2"/>
</dbReference>
<proteinExistence type="predicted"/>
<evidence type="ECO:0000313" key="9">
    <source>
        <dbReference type="Proteomes" id="UP000184699"/>
    </source>
</evidence>
<feature type="transmembrane region" description="Helical" evidence="6">
    <location>
        <begin position="300"/>
        <end position="317"/>
    </location>
</feature>
<dbReference type="OrthoDB" id="9803985at2"/>
<dbReference type="EMBL" id="FSRJ01000002">
    <property type="protein sequence ID" value="SIN90570.1"/>
    <property type="molecule type" value="Genomic_DNA"/>
</dbReference>
<evidence type="ECO:0000256" key="1">
    <source>
        <dbReference type="ARBA" id="ARBA00004651"/>
    </source>
</evidence>
<feature type="transmembrane region" description="Helical" evidence="6">
    <location>
        <begin position="352"/>
        <end position="376"/>
    </location>
</feature>
<feature type="transmembrane region" description="Helical" evidence="6">
    <location>
        <begin position="267"/>
        <end position="288"/>
    </location>
</feature>
<dbReference type="Proteomes" id="UP000184699">
    <property type="component" value="Unassembled WGS sequence"/>
</dbReference>
<keyword evidence="2 6" id="KW-0812">Transmembrane</keyword>
<evidence type="ECO:0000256" key="3">
    <source>
        <dbReference type="ARBA" id="ARBA00022989"/>
    </source>
</evidence>
<feature type="domain" description="Major facilitator superfamily (MFS) profile" evidence="7">
    <location>
        <begin position="55"/>
        <end position="443"/>
    </location>
</feature>
<organism evidence="8 9">
    <name type="scientific">Agromyces cerinus subsp. cerinus</name>
    <dbReference type="NCBI Taxonomy" id="232089"/>
    <lineage>
        <taxon>Bacteria</taxon>
        <taxon>Bacillati</taxon>
        <taxon>Actinomycetota</taxon>
        <taxon>Actinomycetes</taxon>
        <taxon>Micrococcales</taxon>
        <taxon>Microbacteriaceae</taxon>
        <taxon>Agromyces</taxon>
    </lineage>
</organism>
<dbReference type="SUPFAM" id="SSF103473">
    <property type="entry name" value="MFS general substrate transporter"/>
    <property type="match status" value="1"/>
</dbReference>
<evidence type="ECO:0000256" key="5">
    <source>
        <dbReference type="SAM" id="MobiDB-lite"/>
    </source>
</evidence>
<dbReference type="InterPro" id="IPR020846">
    <property type="entry name" value="MFS_dom"/>
</dbReference>
<dbReference type="PANTHER" id="PTHR23518">
    <property type="entry name" value="C-METHYLTRANSFERASE"/>
    <property type="match status" value="1"/>
</dbReference>
<dbReference type="InterPro" id="IPR011701">
    <property type="entry name" value="MFS"/>
</dbReference>
<feature type="region of interest" description="Disordered" evidence="5">
    <location>
        <begin position="448"/>
        <end position="480"/>
    </location>
</feature>
<protein>
    <submittedName>
        <fullName evidence="8">Sugar phosphate permease</fullName>
    </submittedName>
</protein>
<keyword evidence="9" id="KW-1185">Reference proteome</keyword>
<gene>
    <name evidence="8" type="ORF">SAMN05443544_1766</name>
</gene>
<feature type="transmembrane region" description="Helical" evidence="6">
    <location>
        <begin position="388"/>
        <end position="414"/>
    </location>
</feature>
<dbReference type="GO" id="GO:0022857">
    <property type="term" value="F:transmembrane transporter activity"/>
    <property type="evidence" value="ECO:0007669"/>
    <property type="project" value="InterPro"/>
</dbReference>
<feature type="transmembrane region" description="Helical" evidence="6">
    <location>
        <begin position="420"/>
        <end position="439"/>
    </location>
</feature>
<dbReference type="CDD" id="cd17370">
    <property type="entry name" value="MFS_MJ1317_like"/>
    <property type="match status" value="1"/>
</dbReference>
<dbReference type="PANTHER" id="PTHR23518:SF2">
    <property type="entry name" value="MAJOR FACILITATOR SUPERFAMILY TRANSPORTER"/>
    <property type="match status" value="1"/>
</dbReference>
<accession>A0A1N6F5P5</accession>
<evidence type="ECO:0000256" key="2">
    <source>
        <dbReference type="ARBA" id="ARBA00022692"/>
    </source>
</evidence>
<evidence type="ECO:0000313" key="8">
    <source>
        <dbReference type="EMBL" id="SIN90570.1"/>
    </source>
</evidence>
<feature type="transmembrane region" description="Helical" evidence="6">
    <location>
        <begin position="134"/>
        <end position="155"/>
    </location>
</feature>
<dbReference type="AlphaFoldDB" id="A0A1N6F5P5"/>
<evidence type="ECO:0000256" key="4">
    <source>
        <dbReference type="ARBA" id="ARBA00023136"/>
    </source>
</evidence>
<name>A0A1N6F5P5_9MICO</name>
<feature type="transmembrane region" description="Helical" evidence="6">
    <location>
        <begin position="189"/>
        <end position="209"/>
    </location>
</feature>
<dbReference type="InterPro" id="IPR036259">
    <property type="entry name" value="MFS_trans_sf"/>
</dbReference>
<evidence type="ECO:0000259" key="7">
    <source>
        <dbReference type="PROSITE" id="PS50850"/>
    </source>
</evidence>
<dbReference type="PROSITE" id="PS50850">
    <property type="entry name" value="MFS"/>
    <property type="match status" value="1"/>
</dbReference>
<reference evidence="9" key="1">
    <citation type="submission" date="2016-11" db="EMBL/GenBank/DDBJ databases">
        <authorList>
            <person name="Varghese N."/>
            <person name="Submissions S."/>
        </authorList>
    </citation>
    <scope>NUCLEOTIDE SEQUENCE [LARGE SCALE GENOMIC DNA]</scope>
    <source>
        <strain evidence="9">DSM 8595</strain>
    </source>
</reference>
<dbReference type="Gene3D" id="1.20.1250.20">
    <property type="entry name" value="MFS general substrate transporter like domains"/>
    <property type="match status" value="1"/>
</dbReference>
<feature type="compositionally biased region" description="Low complexity" evidence="5">
    <location>
        <begin position="26"/>
        <end position="38"/>
    </location>
</feature>
<comment type="subcellular location">
    <subcellularLocation>
        <location evidence="1">Cell membrane</location>
        <topology evidence="1">Multi-pass membrane protein</topology>
    </subcellularLocation>
</comment>
<evidence type="ECO:0000256" key="6">
    <source>
        <dbReference type="SAM" id="Phobius"/>
    </source>
</evidence>
<keyword evidence="4 6" id="KW-0472">Membrane</keyword>
<feature type="transmembrane region" description="Helical" evidence="6">
    <location>
        <begin position="215"/>
        <end position="235"/>
    </location>
</feature>
<dbReference type="GO" id="GO:0005886">
    <property type="term" value="C:plasma membrane"/>
    <property type="evidence" value="ECO:0007669"/>
    <property type="project" value="UniProtKB-SubCell"/>
</dbReference>
<sequence>MTVYLSFSDLRKAKQQPDAETETEGAADGADGADTSAGAPGGISPTVRVASARVSSVVIALGIVSMFTDISSEATAAILPLYITGVIGLSTVAYGFIDGLYQGVSAIVRIAAGYAADRGDQPKWVAMFGYGISAIARVGLLFASGFAALTAVVVVDRLGKGARTAPRDALIAASSEPSSLGRSFGVHRMLDTVGAAVGPLLAFVILLFIPDGYTTVFVVSLAFAVLGVIVLGIFVPNKRPRAERAAGDGRPAPFRWKHLGDPRLTRLLLVAALFGSVTIGDGFVYLVLQSRGAFAAEWFPLFYVGTNIAFLALAVPFGRLSDRFGSARIFVIGHVALLGTYVLAAIPVSGALITIACLVLLGAFYAATDGILAALASQCTPVAARASGIAAAQTVVAVTRLIASVGFGLLWYTIGRTEAVMVVAVILAVLIPIAAWLLLGAKGRSTGGPPHDDVPAAVVAADATSDSPPLHDEGRAEPAE</sequence>
<feature type="region of interest" description="Disordered" evidence="5">
    <location>
        <begin position="13"/>
        <end position="40"/>
    </location>
</feature>
<feature type="compositionally biased region" description="Basic and acidic residues" evidence="5">
    <location>
        <begin position="469"/>
        <end position="480"/>
    </location>
</feature>
<feature type="transmembrane region" description="Helical" evidence="6">
    <location>
        <begin position="329"/>
        <end position="346"/>
    </location>
</feature>
<keyword evidence="3 6" id="KW-1133">Transmembrane helix</keyword>